<dbReference type="EMBL" id="HBHM01001700">
    <property type="protein sequence ID" value="CAD9722060.1"/>
    <property type="molecule type" value="Transcribed_RNA"/>
</dbReference>
<reference evidence="14" key="1">
    <citation type="submission" date="2021-01" db="EMBL/GenBank/DDBJ databases">
        <authorList>
            <person name="Corre E."/>
            <person name="Pelletier E."/>
            <person name="Niang G."/>
            <person name="Scheremetjew M."/>
            <person name="Finn R."/>
            <person name="Kale V."/>
            <person name="Holt S."/>
            <person name="Cochrane G."/>
            <person name="Meng A."/>
            <person name="Brown T."/>
            <person name="Cohen L."/>
        </authorList>
    </citation>
    <scope>NUCLEOTIDE SEQUENCE</scope>
    <source>
        <strain evidence="14">RCC2335</strain>
    </source>
</reference>
<organism evidence="14">
    <name type="scientific">Chloropicon roscoffensis</name>
    <dbReference type="NCBI Taxonomy" id="1461544"/>
    <lineage>
        <taxon>Eukaryota</taxon>
        <taxon>Viridiplantae</taxon>
        <taxon>Chlorophyta</taxon>
        <taxon>Chloropicophyceae</taxon>
        <taxon>Chloropicales</taxon>
        <taxon>Chloropicaceae</taxon>
        <taxon>Chloropicon</taxon>
    </lineage>
</organism>
<evidence type="ECO:0000256" key="2">
    <source>
        <dbReference type="ARBA" id="ARBA00013255"/>
    </source>
</evidence>
<sequence>MGKQVHLVFRGSRVAGGGRRLPLLSAASRTAAASRRGSRARVPGGGFRALNDAFPFSVGSPHLAHLARPSRDVVVKSRVSEEESSLPTEGEGGVRVLVVGGGGREHALVWGLARSRRCGRVYCAPGNAGIALEPNTVLLGKSDLDCDDHEAVVQFCEREGVSLVVIGPEAELVAGLADALRSRGIRAFGPSRAAAQLEGSKTFMKDVCRKYGIPTASYEAFDEAEAALSYVRRLETSFPIVVKADGLAAGKGVVIAQDLPDAEAAVESMLLGKQFGDAGASVVIEDFLAGEEASFFVIVDANGTSVKLHSAQDHKAAYDGDVGPNTGGMGAYSPAPVVTERVEAEVMSRVVEPLVRGLREEGCPFQGVIFAGLMIDGSDVKVLEFNVRFGDPECEVLLYRMRSDLLDLVLAACDGALDDFGEIEWDEDPALVVVMAARGYPGSYEKGTLIDLPTAVSSDDDPAKVFHANTKSGEGGEVLAAGGRVLAVAAKGGSVGEAQRRAYEAVDAVDWPEGFCRRDIGWRAVEREERKGNLGGL</sequence>
<dbReference type="Pfam" id="PF02844">
    <property type="entry name" value="GARS_N"/>
    <property type="match status" value="1"/>
</dbReference>
<dbReference type="GO" id="GO:0005524">
    <property type="term" value="F:ATP binding"/>
    <property type="evidence" value="ECO:0007669"/>
    <property type="project" value="UniProtKB-UniRule"/>
</dbReference>
<dbReference type="InterPro" id="IPR016185">
    <property type="entry name" value="PreATP-grasp_dom_sf"/>
</dbReference>
<comment type="similarity">
    <text evidence="9">Belongs to the GARS family.</text>
</comment>
<evidence type="ECO:0000256" key="5">
    <source>
        <dbReference type="ARBA" id="ARBA00022741"/>
    </source>
</evidence>
<dbReference type="GO" id="GO:0006189">
    <property type="term" value="P:'de novo' IMP biosynthetic process"/>
    <property type="evidence" value="ECO:0007669"/>
    <property type="project" value="UniProtKB-UniPathway"/>
</dbReference>
<evidence type="ECO:0000256" key="6">
    <source>
        <dbReference type="ARBA" id="ARBA00022755"/>
    </source>
</evidence>
<dbReference type="InterPro" id="IPR037123">
    <property type="entry name" value="PRibGlycinamide_synth_C_sf"/>
</dbReference>
<dbReference type="GO" id="GO:0004637">
    <property type="term" value="F:phosphoribosylamine-glycine ligase activity"/>
    <property type="evidence" value="ECO:0007669"/>
    <property type="project" value="UniProtKB-EC"/>
</dbReference>
<dbReference type="PROSITE" id="PS00184">
    <property type="entry name" value="GARS"/>
    <property type="match status" value="1"/>
</dbReference>
<dbReference type="FunFam" id="3.40.50.20:FF:000006">
    <property type="entry name" value="Phosphoribosylamine--glycine ligase, chloroplastic"/>
    <property type="match status" value="1"/>
</dbReference>
<evidence type="ECO:0000256" key="11">
    <source>
        <dbReference type="ARBA" id="ARBA00042864"/>
    </source>
</evidence>
<dbReference type="Pfam" id="PF02843">
    <property type="entry name" value="GARS_C"/>
    <property type="match status" value="1"/>
</dbReference>
<dbReference type="Pfam" id="PF01071">
    <property type="entry name" value="GARS_A"/>
    <property type="match status" value="1"/>
</dbReference>
<dbReference type="Gene3D" id="3.90.600.10">
    <property type="entry name" value="Phosphoribosylglycinamide synthetase, C-terminal domain"/>
    <property type="match status" value="1"/>
</dbReference>
<evidence type="ECO:0000256" key="3">
    <source>
        <dbReference type="ARBA" id="ARBA00022598"/>
    </source>
</evidence>
<comment type="pathway">
    <text evidence="1">Purine metabolism; IMP biosynthesis via de novo pathway; N(1)-(5-phospho-D-ribosyl)glycinamide from 5-phospho-alpha-D-ribose 1-diphosphate: step 2/2.</text>
</comment>
<evidence type="ECO:0000313" key="14">
    <source>
        <dbReference type="EMBL" id="CAD9722060.1"/>
    </source>
</evidence>
<dbReference type="PROSITE" id="PS50975">
    <property type="entry name" value="ATP_GRASP"/>
    <property type="match status" value="1"/>
</dbReference>
<dbReference type="NCBIfam" id="TIGR00877">
    <property type="entry name" value="purD"/>
    <property type="match status" value="1"/>
</dbReference>
<keyword evidence="7 12" id="KW-0067">ATP-binding</keyword>
<dbReference type="FunFam" id="3.30.1490.20:FF:000006">
    <property type="entry name" value="phosphoribosylamine--glycine ligase, chloroplastic-like"/>
    <property type="match status" value="1"/>
</dbReference>
<dbReference type="SUPFAM" id="SSF52440">
    <property type="entry name" value="PreATP-grasp domain"/>
    <property type="match status" value="1"/>
</dbReference>
<dbReference type="GO" id="GO:0009113">
    <property type="term" value="P:purine nucleobase biosynthetic process"/>
    <property type="evidence" value="ECO:0007669"/>
    <property type="project" value="InterPro"/>
</dbReference>
<dbReference type="InterPro" id="IPR020562">
    <property type="entry name" value="PRibGlycinamide_synth_N"/>
</dbReference>
<dbReference type="Gene3D" id="3.30.470.20">
    <property type="entry name" value="ATP-grasp fold, B domain"/>
    <property type="match status" value="1"/>
</dbReference>
<keyword evidence="4" id="KW-0479">Metal-binding</keyword>
<dbReference type="HAMAP" id="MF_00138">
    <property type="entry name" value="GARS"/>
    <property type="match status" value="1"/>
</dbReference>
<dbReference type="PANTHER" id="PTHR43472">
    <property type="entry name" value="PHOSPHORIBOSYLAMINE--GLYCINE LIGASE"/>
    <property type="match status" value="1"/>
</dbReference>
<name>A0A7S2X249_9CHLO</name>
<dbReference type="PANTHER" id="PTHR43472:SF1">
    <property type="entry name" value="PHOSPHORIBOSYLAMINE--GLYCINE LIGASE, CHLOROPLASTIC"/>
    <property type="match status" value="1"/>
</dbReference>
<keyword evidence="3" id="KW-0436">Ligase</keyword>
<proteinExistence type="inferred from homology"/>
<evidence type="ECO:0000256" key="9">
    <source>
        <dbReference type="ARBA" id="ARBA00038345"/>
    </source>
</evidence>
<evidence type="ECO:0000256" key="10">
    <source>
        <dbReference type="ARBA" id="ARBA00042242"/>
    </source>
</evidence>
<dbReference type="InterPro" id="IPR011761">
    <property type="entry name" value="ATP-grasp"/>
</dbReference>
<evidence type="ECO:0000256" key="8">
    <source>
        <dbReference type="ARBA" id="ARBA00023211"/>
    </source>
</evidence>
<dbReference type="InterPro" id="IPR000115">
    <property type="entry name" value="PRibGlycinamide_synth"/>
</dbReference>
<dbReference type="InterPro" id="IPR020561">
    <property type="entry name" value="PRibGlycinamid_synth_ATP-grasp"/>
</dbReference>
<dbReference type="Gene3D" id="3.40.50.20">
    <property type="match status" value="1"/>
</dbReference>
<accession>A0A7S2X249</accession>
<dbReference type="GO" id="GO:0046872">
    <property type="term" value="F:metal ion binding"/>
    <property type="evidence" value="ECO:0007669"/>
    <property type="project" value="UniProtKB-KW"/>
</dbReference>
<keyword evidence="6" id="KW-0658">Purine biosynthesis</keyword>
<gene>
    <name evidence="14" type="ORF">CROS1312_LOCUS1328</name>
</gene>
<dbReference type="SMART" id="SM01210">
    <property type="entry name" value="GARS_C"/>
    <property type="match status" value="1"/>
</dbReference>
<dbReference type="UniPathway" id="UPA00074">
    <property type="reaction ID" value="UER00125"/>
</dbReference>
<dbReference type="InterPro" id="IPR020560">
    <property type="entry name" value="PRibGlycinamide_synth_C-dom"/>
</dbReference>
<dbReference type="SUPFAM" id="SSF56059">
    <property type="entry name" value="Glutathione synthetase ATP-binding domain-like"/>
    <property type="match status" value="1"/>
</dbReference>
<dbReference type="InterPro" id="IPR020559">
    <property type="entry name" value="PRibGlycinamide_synth_CS"/>
</dbReference>
<evidence type="ECO:0000256" key="12">
    <source>
        <dbReference type="PROSITE-ProRule" id="PRU00409"/>
    </source>
</evidence>
<dbReference type="SUPFAM" id="SSF51246">
    <property type="entry name" value="Rudiment single hybrid motif"/>
    <property type="match status" value="1"/>
</dbReference>
<evidence type="ECO:0000256" key="1">
    <source>
        <dbReference type="ARBA" id="ARBA00005174"/>
    </source>
</evidence>
<dbReference type="EC" id="6.3.4.13" evidence="2"/>
<dbReference type="SMART" id="SM01209">
    <property type="entry name" value="GARS_A"/>
    <property type="match status" value="1"/>
</dbReference>
<protein>
    <recommendedName>
        <fullName evidence="2">phosphoribosylamine--glycine ligase</fullName>
        <ecNumber evidence="2">6.3.4.13</ecNumber>
    </recommendedName>
    <alternativeName>
        <fullName evidence="10">Glycinamide ribonucleotide synthetase</fullName>
    </alternativeName>
    <alternativeName>
        <fullName evidence="11">Phosphoribosylglycinamide synthetase</fullName>
    </alternativeName>
</protein>
<evidence type="ECO:0000256" key="4">
    <source>
        <dbReference type="ARBA" id="ARBA00022723"/>
    </source>
</evidence>
<keyword evidence="5 12" id="KW-0547">Nucleotide-binding</keyword>
<dbReference type="AlphaFoldDB" id="A0A7S2X249"/>
<dbReference type="InterPro" id="IPR011054">
    <property type="entry name" value="Rudment_hybrid_motif"/>
</dbReference>
<dbReference type="InterPro" id="IPR013815">
    <property type="entry name" value="ATP_grasp_subdomain_1"/>
</dbReference>
<feature type="domain" description="ATP-grasp" evidence="13">
    <location>
        <begin position="205"/>
        <end position="414"/>
    </location>
</feature>
<evidence type="ECO:0000256" key="7">
    <source>
        <dbReference type="ARBA" id="ARBA00022840"/>
    </source>
</evidence>
<evidence type="ECO:0000259" key="13">
    <source>
        <dbReference type="PROSITE" id="PS50975"/>
    </source>
</evidence>
<keyword evidence="8" id="KW-0464">Manganese</keyword>
<dbReference type="Gene3D" id="3.30.1490.20">
    <property type="entry name" value="ATP-grasp fold, A domain"/>
    <property type="match status" value="1"/>
</dbReference>